<comment type="caution">
    <text evidence="1">The sequence shown here is derived from an EMBL/GenBank/DDBJ whole genome shotgun (WGS) entry which is preliminary data.</text>
</comment>
<evidence type="ECO:0000313" key="2">
    <source>
        <dbReference type="Proteomes" id="UP000765509"/>
    </source>
</evidence>
<accession>A0A9Q3H237</accession>
<dbReference type="AlphaFoldDB" id="A0A9Q3H237"/>
<evidence type="ECO:0000313" key="1">
    <source>
        <dbReference type="EMBL" id="MBW0489008.1"/>
    </source>
</evidence>
<name>A0A9Q3H237_9BASI</name>
<proteinExistence type="predicted"/>
<organism evidence="1 2">
    <name type="scientific">Austropuccinia psidii MF-1</name>
    <dbReference type="NCBI Taxonomy" id="1389203"/>
    <lineage>
        <taxon>Eukaryota</taxon>
        <taxon>Fungi</taxon>
        <taxon>Dikarya</taxon>
        <taxon>Basidiomycota</taxon>
        <taxon>Pucciniomycotina</taxon>
        <taxon>Pucciniomycetes</taxon>
        <taxon>Pucciniales</taxon>
        <taxon>Sphaerophragmiaceae</taxon>
        <taxon>Austropuccinia</taxon>
    </lineage>
</organism>
<gene>
    <name evidence="1" type="ORF">O181_028723</name>
</gene>
<keyword evidence="2" id="KW-1185">Reference proteome</keyword>
<reference evidence="1" key="1">
    <citation type="submission" date="2021-03" db="EMBL/GenBank/DDBJ databases">
        <title>Draft genome sequence of rust myrtle Austropuccinia psidii MF-1, a brazilian biotype.</title>
        <authorList>
            <person name="Quecine M.C."/>
            <person name="Pachon D.M.R."/>
            <person name="Bonatelli M.L."/>
            <person name="Correr F.H."/>
            <person name="Franceschini L.M."/>
            <person name="Leite T.F."/>
            <person name="Margarido G.R.A."/>
            <person name="Almeida C.A."/>
            <person name="Ferrarezi J.A."/>
            <person name="Labate C.A."/>
        </authorList>
    </citation>
    <scope>NUCLEOTIDE SEQUENCE</scope>
    <source>
        <strain evidence="1">MF-1</strain>
    </source>
</reference>
<protein>
    <submittedName>
        <fullName evidence="1">Uncharacterized protein</fullName>
    </submittedName>
</protein>
<dbReference type="Proteomes" id="UP000765509">
    <property type="component" value="Unassembled WGS sequence"/>
</dbReference>
<sequence length="148" mass="16928">MASPSHGSSKASECALLYKVYIPFLMLSKQISLYEHKSPNTERKMCKSEDLANELTNNTFYLISAIKISMSWTISVDVVAEFSEHCKKFHLSNQTLFPKQKSKPNHHFADHIPELPQYLGPEQASATWDCEHLIGEFAKMPKKMKYVC</sequence>
<dbReference type="EMBL" id="AVOT02009885">
    <property type="protein sequence ID" value="MBW0489008.1"/>
    <property type="molecule type" value="Genomic_DNA"/>
</dbReference>